<dbReference type="Gene3D" id="1.10.10.2660">
    <property type="entry name" value="Ubiquitin-activating enzyme E1, SCCH domain"/>
    <property type="match status" value="1"/>
</dbReference>
<evidence type="ECO:0000256" key="6">
    <source>
        <dbReference type="PROSITE-ProRule" id="PRU10132"/>
    </source>
</evidence>
<protein>
    <submittedName>
        <fullName evidence="9">Uncharacterized protein</fullName>
    </submittedName>
</protein>
<evidence type="ECO:0000256" key="4">
    <source>
        <dbReference type="ARBA" id="ARBA00022737"/>
    </source>
</evidence>
<accession>A0A2G2XVF0</accession>
<dbReference type="InterPro" id="IPR000011">
    <property type="entry name" value="UBQ/SUMO-activ_enz_E1-like"/>
</dbReference>
<evidence type="ECO:0000256" key="1">
    <source>
        <dbReference type="ARBA" id="ARBA00004906"/>
    </source>
</evidence>
<feature type="active site" description="Glycyl thioester intermediate" evidence="6">
    <location>
        <position position="666"/>
    </location>
</feature>
<sequence length="748" mass="85065">MRGFSPCKYNNYIPFLSSSIIRCYSSVKGKVGVYINVENEVKCLDDAVSLFNRMVRMNPLPSVTLFCKLYKIMINMKHYSSVVSLFQEMRKLRIPINDFMLNILINSYCLMHCVDCAFSVLPIYMKTGIPLDVVTFNTLLRGLFAQNKIRDAVELFKKVVRENICEPNQFMYATVMNGLSKRGHTQKTISLLRLMEQGNTKPNIYNYTIVIDALCKDGNLDGAINLLNEMKQKGIPQDRVIYGSLIDGPCKLGQWEKVRTFFSEMVNLNIYPDVYIFNMVIDGLCKEGKVEAAEEVMEHMIKKGVEPNIITYNVIMDGYCLRGQLVRARRIFDIMIDKCIEPDIFSYSILINGYCKKKKLAKAMQLLGEISQRGSKPNTVTYNTILHGLFKVGRIGDAKRVYAEMLYAGPKPDICTHSTVLDGYFRYGLVEEALSLFNKLERKRENTNIAFYTVVINGLCKNGKLDEAQSVFEKLSLIGLPPNVRTYNTMITGFCREGLLDEAKSMLRKMEKNSCLPDSVTYNVFVQGFLRWSKFSEMRNFMKEMADRGFSFDSSTARFLAKSTVAAAAAALINPQLQIEALQNRVGPETENVFDDTFWENLSVVINALDNVNARLYVDQRCLYFQKPLLESGTLGAKCNTQMVIPHLTENYGASRDPPEKQAPMCTLHSFPHNIDHCLTWARSEFEGLLEKIPAEVNAYLTNPSEYTSAQANAGDAQARDNLERILECLDRESCQTFEDCIAWARLK</sequence>
<dbReference type="Pfam" id="PF13041">
    <property type="entry name" value="PPR_2"/>
    <property type="match status" value="4"/>
</dbReference>
<feature type="repeat" description="PPR" evidence="5">
    <location>
        <begin position="518"/>
        <end position="552"/>
    </location>
</feature>
<feature type="repeat" description="PPR" evidence="5">
    <location>
        <begin position="203"/>
        <end position="237"/>
    </location>
</feature>
<dbReference type="InterPro" id="IPR019572">
    <property type="entry name" value="UBA_E1_SCCH"/>
</dbReference>
<evidence type="ECO:0000259" key="7">
    <source>
        <dbReference type="Pfam" id="PF00899"/>
    </source>
</evidence>
<evidence type="ECO:0000313" key="10">
    <source>
        <dbReference type="Proteomes" id="UP000222542"/>
    </source>
</evidence>
<feature type="domain" description="THIF-type NAD/FAD binding fold" evidence="7">
    <location>
        <begin position="550"/>
        <end position="671"/>
    </location>
</feature>
<feature type="repeat" description="PPR" evidence="5">
    <location>
        <begin position="378"/>
        <end position="412"/>
    </location>
</feature>
<dbReference type="Pfam" id="PF01535">
    <property type="entry name" value="PPR"/>
    <property type="match status" value="1"/>
</dbReference>
<dbReference type="Pfam" id="PF12854">
    <property type="entry name" value="PPR_1"/>
    <property type="match status" value="3"/>
</dbReference>
<dbReference type="UniPathway" id="UPA00143"/>
<dbReference type="Pfam" id="PF00899">
    <property type="entry name" value="ThiF"/>
    <property type="match status" value="1"/>
</dbReference>
<dbReference type="PROSITE" id="PS51375">
    <property type="entry name" value="PPR"/>
    <property type="match status" value="12"/>
</dbReference>
<name>A0A2G2XVF0_CAPAN</name>
<feature type="repeat" description="PPR" evidence="5">
    <location>
        <begin position="308"/>
        <end position="342"/>
    </location>
</feature>
<dbReference type="PANTHER" id="PTHR47932">
    <property type="entry name" value="ATPASE EXPRESSION PROTEIN 3"/>
    <property type="match status" value="1"/>
</dbReference>
<dbReference type="Pfam" id="PF10585">
    <property type="entry name" value="UBA_E1_SCCH"/>
    <property type="match status" value="1"/>
</dbReference>
<proteinExistence type="inferred from homology"/>
<comment type="pathway">
    <text evidence="1">Protein modification; protein ubiquitination.</text>
</comment>
<comment type="caution">
    <text evidence="9">The sequence shown here is derived from an EMBL/GenBank/DDBJ whole genome shotgun (WGS) entry which is preliminary data.</text>
</comment>
<dbReference type="InterPro" id="IPR011990">
    <property type="entry name" value="TPR-like_helical_dom_sf"/>
</dbReference>
<dbReference type="PANTHER" id="PTHR47932:SF7">
    <property type="entry name" value="PENTATRICOPEPTIDE (PPR) REPEAT PROTEIN"/>
    <property type="match status" value="1"/>
</dbReference>
<feature type="repeat" description="PPR" evidence="5">
    <location>
        <begin position="132"/>
        <end position="166"/>
    </location>
</feature>
<dbReference type="PRINTS" id="PR01849">
    <property type="entry name" value="UBIQUITINACT"/>
</dbReference>
<dbReference type="SUPFAM" id="SSF48452">
    <property type="entry name" value="TPR-like"/>
    <property type="match status" value="1"/>
</dbReference>
<evidence type="ECO:0000256" key="3">
    <source>
        <dbReference type="ARBA" id="ARBA00022598"/>
    </source>
</evidence>
<feature type="repeat" description="PPR" evidence="5">
    <location>
        <begin position="238"/>
        <end position="272"/>
    </location>
</feature>
<gene>
    <name evidence="9" type="ORF">T459_34688</name>
</gene>
<feature type="repeat" description="PPR" evidence="5">
    <location>
        <begin position="168"/>
        <end position="202"/>
    </location>
</feature>
<dbReference type="Gramene" id="PHT61463">
    <property type="protein sequence ID" value="PHT61463"/>
    <property type="gene ID" value="T459_34688"/>
</dbReference>
<dbReference type="InterPro" id="IPR033127">
    <property type="entry name" value="UBQ-activ_enz_E1_Cys_AS"/>
</dbReference>
<dbReference type="GO" id="GO:0008641">
    <property type="term" value="F:ubiquitin-like modifier activating enzyme activity"/>
    <property type="evidence" value="ECO:0007669"/>
    <property type="project" value="InterPro"/>
</dbReference>
<keyword evidence="4" id="KW-0677">Repeat</keyword>
<dbReference type="InterPro" id="IPR002885">
    <property type="entry name" value="PPR_rpt"/>
</dbReference>
<dbReference type="NCBIfam" id="TIGR00756">
    <property type="entry name" value="PPR"/>
    <property type="match status" value="12"/>
</dbReference>
<feature type="domain" description="Ubiquitin-activating enzyme SCCH" evidence="8">
    <location>
        <begin position="672"/>
        <end position="748"/>
    </location>
</feature>
<dbReference type="GO" id="GO:0016567">
    <property type="term" value="P:protein ubiquitination"/>
    <property type="evidence" value="ECO:0007669"/>
    <property type="project" value="UniProtKB-UniPathway"/>
</dbReference>
<dbReference type="InterPro" id="IPR035985">
    <property type="entry name" value="Ubiquitin-activating_enz"/>
</dbReference>
<feature type="repeat" description="PPR" evidence="5">
    <location>
        <begin position="273"/>
        <end position="307"/>
    </location>
</feature>
<feature type="repeat" description="PPR" evidence="5">
    <location>
        <begin position="483"/>
        <end position="517"/>
    </location>
</feature>
<dbReference type="Proteomes" id="UP000222542">
    <property type="component" value="Unassembled WGS sequence"/>
</dbReference>
<keyword evidence="10" id="KW-1185">Reference proteome</keyword>
<evidence type="ECO:0000313" key="9">
    <source>
        <dbReference type="EMBL" id="PHT61463.1"/>
    </source>
</evidence>
<evidence type="ECO:0000256" key="5">
    <source>
        <dbReference type="PROSITE-ProRule" id="PRU00708"/>
    </source>
</evidence>
<dbReference type="EMBL" id="AYRZ02000151">
    <property type="protein sequence ID" value="PHT61463.1"/>
    <property type="molecule type" value="Genomic_DNA"/>
</dbReference>
<organism evidence="9 10">
    <name type="scientific">Capsicum annuum</name>
    <name type="common">Capsicum pepper</name>
    <dbReference type="NCBI Taxonomy" id="4072"/>
    <lineage>
        <taxon>Eukaryota</taxon>
        <taxon>Viridiplantae</taxon>
        <taxon>Streptophyta</taxon>
        <taxon>Embryophyta</taxon>
        <taxon>Tracheophyta</taxon>
        <taxon>Spermatophyta</taxon>
        <taxon>Magnoliopsida</taxon>
        <taxon>eudicotyledons</taxon>
        <taxon>Gunneridae</taxon>
        <taxon>Pentapetalae</taxon>
        <taxon>asterids</taxon>
        <taxon>lamiids</taxon>
        <taxon>Solanales</taxon>
        <taxon>Solanaceae</taxon>
        <taxon>Solanoideae</taxon>
        <taxon>Capsiceae</taxon>
        <taxon>Capsicum</taxon>
    </lineage>
</organism>
<comment type="similarity">
    <text evidence="2">Belongs to the ubiquitin-activating E1 family.</text>
</comment>
<dbReference type="PROSITE" id="PS00865">
    <property type="entry name" value="UBIQUITIN_ACTIVAT_2"/>
    <property type="match status" value="1"/>
</dbReference>
<dbReference type="SUPFAM" id="SSF81901">
    <property type="entry name" value="HCP-like"/>
    <property type="match status" value="1"/>
</dbReference>
<evidence type="ECO:0000256" key="2">
    <source>
        <dbReference type="ARBA" id="ARBA00005673"/>
    </source>
</evidence>
<feature type="repeat" description="PPR" evidence="5">
    <location>
        <begin position="413"/>
        <end position="443"/>
    </location>
</feature>
<dbReference type="SUPFAM" id="SSF69572">
    <property type="entry name" value="Activating enzymes of the ubiquitin-like proteins"/>
    <property type="match status" value="1"/>
</dbReference>
<dbReference type="Gene3D" id="1.25.40.10">
    <property type="entry name" value="Tetratricopeptide repeat domain"/>
    <property type="match status" value="6"/>
</dbReference>
<dbReference type="AlphaFoldDB" id="A0A2G2XVF0"/>
<keyword evidence="3" id="KW-0436">Ligase</keyword>
<reference evidence="9 10" key="1">
    <citation type="journal article" date="2014" name="Nat. Genet.">
        <title>Genome sequence of the hot pepper provides insights into the evolution of pungency in Capsicum species.</title>
        <authorList>
            <person name="Kim S."/>
            <person name="Park M."/>
            <person name="Yeom S.I."/>
            <person name="Kim Y.M."/>
            <person name="Lee J.M."/>
            <person name="Lee H.A."/>
            <person name="Seo E."/>
            <person name="Choi J."/>
            <person name="Cheong K."/>
            <person name="Kim K.T."/>
            <person name="Jung K."/>
            <person name="Lee G.W."/>
            <person name="Oh S.K."/>
            <person name="Bae C."/>
            <person name="Kim S.B."/>
            <person name="Lee H.Y."/>
            <person name="Kim S.Y."/>
            <person name="Kim M.S."/>
            <person name="Kang B.C."/>
            <person name="Jo Y.D."/>
            <person name="Yang H.B."/>
            <person name="Jeong H.J."/>
            <person name="Kang W.H."/>
            <person name="Kwon J.K."/>
            <person name="Shin C."/>
            <person name="Lim J.Y."/>
            <person name="Park J.H."/>
            <person name="Huh J.H."/>
            <person name="Kim J.S."/>
            <person name="Kim B.D."/>
            <person name="Cohen O."/>
            <person name="Paran I."/>
            <person name="Suh M.C."/>
            <person name="Lee S.B."/>
            <person name="Kim Y.K."/>
            <person name="Shin Y."/>
            <person name="Noh S.J."/>
            <person name="Park J."/>
            <person name="Seo Y.S."/>
            <person name="Kwon S.Y."/>
            <person name="Kim H.A."/>
            <person name="Park J.M."/>
            <person name="Kim H.J."/>
            <person name="Choi S.B."/>
            <person name="Bosland P.W."/>
            <person name="Reeves G."/>
            <person name="Jo S.H."/>
            <person name="Lee B.W."/>
            <person name="Cho H.T."/>
            <person name="Choi H.S."/>
            <person name="Lee M.S."/>
            <person name="Yu Y."/>
            <person name="Do Choi Y."/>
            <person name="Park B.S."/>
            <person name="van Deynze A."/>
            <person name="Ashrafi H."/>
            <person name="Hill T."/>
            <person name="Kim W.T."/>
            <person name="Pai H.S."/>
            <person name="Ahn H.K."/>
            <person name="Yeam I."/>
            <person name="Giovannoni J.J."/>
            <person name="Rose J.K."/>
            <person name="Sorensen I."/>
            <person name="Lee S.J."/>
            <person name="Kim R.W."/>
            <person name="Choi I.Y."/>
            <person name="Choi B.S."/>
            <person name="Lim J.S."/>
            <person name="Lee Y.H."/>
            <person name="Choi D."/>
        </authorList>
    </citation>
    <scope>NUCLEOTIDE SEQUENCE [LARGE SCALE GENOMIC DNA]</scope>
    <source>
        <strain evidence="10">cv. CM334</strain>
    </source>
</reference>
<dbReference type="InterPro" id="IPR042063">
    <property type="entry name" value="Ubi_acti_E1_SCCH"/>
</dbReference>
<feature type="repeat" description="PPR" evidence="5">
    <location>
        <begin position="448"/>
        <end position="482"/>
    </location>
</feature>
<reference evidence="9 10" key="2">
    <citation type="journal article" date="2017" name="Genome Biol.">
        <title>New reference genome sequences of hot pepper reveal the massive evolution of plant disease-resistance genes by retroduplication.</title>
        <authorList>
            <person name="Kim S."/>
            <person name="Park J."/>
            <person name="Yeom S.I."/>
            <person name="Kim Y.M."/>
            <person name="Seo E."/>
            <person name="Kim K.T."/>
            <person name="Kim M.S."/>
            <person name="Lee J.M."/>
            <person name="Cheong K."/>
            <person name="Shin H.S."/>
            <person name="Kim S.B."/>
            <person name="Han K."/>
            <person name="Lee J."/>
            <person name="Park M."/>
            <person name="Lee H.A."/>
            <person name="Lee H.Y."/>
            <person name="Lee Y."/>
            <person name="Oh S."/>
            <person name="Lee J.H."/>
            <person name="Choi E."/>
            <person name="Choi E."/>
            <person name="Lee S.E."/>
            <person name="Jeon J."/>
            <person name="Kim H."/>
            <person name="Choi G."/>
            <person name="Song H."/>
            <person name="Lee J."/>
            <person name="Lee S.C."/>
            <person name="Kwon J.K."/>
            <person name="Lee H.Y."/>
            <person name="Koo N."/>
            <person name="Hong Y."/>
            <person name="Kim R.W."/>
            <person name="Kang W.H."/>
            <person name="Huh J.H."/>
            <person name="Kang B.C."/>
            <person name="Yang T.J."/>
            <person name="Lee Y.H."/>
            <person name="Bennetzen J.L."/>
            <person name="Choi D."/>
        </authorList>
    </citation>
    <scope>NUCLEOTIDE SEQUENCE [LARGE SCALE GENOMIC DNA]</scope>
    <source>
        <strain evidence="10">cv. CM334</strain>
    </source>
</reference>
<dbReference type="OMA" id="CTSDKWE"/>
<evidence type="ECO:0000259" key="8">
    <source>
        <dbReference type="Pfam" id="PF10585"/>
    </source>
</evidence>
<dbReference type="InterPro" id="IPR000594">
    <property type="entry name" value="ThiF_NAD_FAD-bd"/>
</dbReference>
<feature type="repeat" description="PPR" evidence="5">
    <location>
        <begin position="343"/>
        <end position="377"/>
    </location>
</feature>